<evidence type="ECO:0000313" key="3">
    <source>
        <dbReference type="Proteomes" id="UP000593567"/>
    </source>
</evidence>
<evidence type="ECO:0000256" key="1">
    <source>
        <dbReference type="SAM" id="MobiDB-lite"/>
    </source>
</evidence>
<reference evidence="2" key="1">
    <citation type="submission" date="2020-06" db="EMBL/GenBank/DDBJ databases">
        <title>Draft genome of Bugula neritina, a colonial animal packing powerful symbionts and potential medicines.</title>
        <authorList>
            <person name="Rayko M."/>
        </authorList>
    </citation>
    <scope>NUCLEOTIDE SEQUENCE [LARGE SCALE GENOMIC DNA]</scope>
    <source>
        <strain evidence="2">Kwan_BN1</strain>
    </source>
</reference>
<organism evidence="2 3">
    <name type="scientific">Bugula neritina</name>
    <name type="common">Brown bryozoan</name>
    <name type="synonym">Sertularia neritina</name>
    <dbReference type="NCBI Taxonomy" id="10212"/>
    <lineage>
        <taxon>Eukaryota</taxon>
        <taxon>Metazoa</taxon>
        <taxon>Spiralia</taxon>
        <taxon>Lophotrochozoa</taxon>
        <taxon>Bryozoa</taxon>
        <taxon>Gymnolaemata</taxon>
        <taxon>Cheilostomatida</taxon>
        <taxon>Flustrina</taxon>
        <taxon>Buguloidea</taxon>
        <taxon>Bugulidae</taxon>
        <taxon>Bugula</taxon>
    </lineage>
</organism>
<gene>
    <name evidence="2" type="ORF">EB796_009975</name>
</gene>
<sequence length="89" mass="10282">MDDSETRNQPNLMVGYTPMDQPERDDVFIAAEVQRSSPVLTRHGRTSSDRILYSQVNKLREPTKYDHLSRTPVHNSANVNVADDHFYYS</sequence>
<comment type="caution">
    <text evidence="2">The sequence shown here is derived from an EMBL/GenBank/DDBJ whole genome shotgun (WGS) entry which is preliminary data.</text>
</comment>
<dbReference type="Proteomes" id="UP000593567">
    <property type="component" value="Unassembled WGS sequence"/>
</dbReference>
<feature type="region of interest" description="Disordered" evidence="1">
    <location>
        <begin position="68"/>
        <end position="89"/>
    </location>
</feature>
<dbReference type="AlphaFoldDB" id="A0A7J7K149"/>
<name>A0A7J7K149_BUGNE</name>
<evidence type="ECO:0000313" key="2">
    <source>
        <dbReference type="EMBL" id="KAF6031681.1"/>
    </source>
</evidence>
<dbReference type="EMBL" id="VXIV02001577">
    <property type="protein sequence ID" value="KAF6031681.1"/>
    <property type="molecule type" value="Genomic_DNA"/>
</dbReference>
<accession>A0A7J7K149</accession>
<protein>
    <submittedName>
        <fullName evidence="2">Uncharacterized protein</fullName>
    </submittedName>
</protein>
<feature type="region of interest" description="Disordered" evidence="1">
    <location>
        <begin position="1"/>
        <end position="20"/>
    </location>
</feature>
<keyword evidence="3" id="KW-1185">Reference proteome</keyword>
<proteinExistence type="predicted"/>